<sequence length="257" mass="28747">MNNDDLVTISFDELTNVQKSKFDGLADSYKSKDIVRDRVNGEDGLGVVDGVISNLWKESTCSSDELYNYLLKNVDADAARKFVNDGIWPDSIQIPKNSSVLNPDGSIDWSKAAQGGYILDAESKVIKESFSPEIGEVIDRYGNSHGRYTSPVIDGNSYSYTERSLPYVEDLSNYHQYEVTGNFNEIEKYVSNCPDVELKTQIDALVTTYYNDDYSKLLVYKGEAAKIDGWGAGRAIQYELPLTVDQLIQIGLLKELN</sequence>
<protein>
    <recommendedName>
        <fullName evidence="1">TNT domain-containing protein</fullName>
    </recommendedName>
</protein>
<evidence type="ECO:0000313" key="3">
    <source>
        <dbReference type="Proteomes" id="UP001144256"/>
    </source>
</evidence>
<dbReference type="AlphaFoldDB" id="A0A9W6DFN2"/>
<evidence type="ECO:0000313" key="2">
    <source>
        <dbReference type="EMBL" id="GKX30765.1"/>
    </source>
</evidence>
<dbReference type="EMBL" id="BRLB01000011">
    <property type="protein sequence ID" value="GKX30765.1"/>
    <property type="molecule type" value="Genomic_DNA"/>
</dbReference>
<dbReference type="RefSeq" id="WP_281817237.1">
    <property type="nucleotide sequence ID" value="NZ_BRLB01000011.1"/>
</dbReference>
<reference evidence="2" key="1">
    <citation type="submission" date="2022-06" db="EMBL/GenBank/DDBJ databases">
        <title>Vallitalea longa sp. nov., an anaerobic bacterium isolated from marine sediment.</title>
        <authorList>
            <person name="Hirano S."/>
            <person name="Terahara T."/>
            <person name="Mori K."/>
            <person name="Hamada M."/>
            <person name="Matsumoto R."/>
            <person name="Kobayashi T."/>
        </authorList>
    </citation>
    <scope>NUCLEOTIDE SEQUENCE</scope>
    <source>
        <strain evidence="2">SH18-1</strain>
    </source>
</reference>
<organism evidence="2 3">
    <name type="scientific">Vallitalea longa</name>
    <dbReference type="NCBI Taxonomy" id="2936439"/>
    <lineage>
        <taxon>Bacteria</taxon>
        <taxon>Bacillati</taxon>
        <taxon>Bacillota</taxon>
        <taxon>Clostridia</taxon>
        <taxon>Lachnospirales</taxon>
        <taxon>Vallitaleaceae</taxon>
        <taxon>Vallitalea</taxon>
    </lineage>
</organism>
<keyword evidence="3" id="KW-1185">Reference proteome</keyword>
<gene>
    <name evidence="2" type="ORF">SH1V18_32450</name>
</gene>
<evidence type="ECO:0000259" key="1">
    <source>
        <dbReference type="Pfam" id="PF14021"/>
    </source>
</evidence>
<dbReference type="GO" id="GO:0050135">
    <property type="term" value="F:NADP+ nucleosidase activity"/>
    <property type="evidence" value="ECO:0007669"/>
    <property type="project" value="InterPro"/>
</dbReference>
<dbReference type="Pfam" id="PF14021">
    <property type="entry name" value="TNT"/>
    <property type="match status" value="1"/>
</dbReference>
<name>A0A9W6DFN2_9FIRM</name>
<proteinExistence type="predicted"/>
<comment type="caution">
    <text evidence="2">The sequence shown here is derived from an EMBL/GenBank/DDBJ whole genome shotgun (WGS) entry which is preliminary data.</text>
</comment>
<accession>A0A9W6DFN2</accession>
<dbReference type="InterPro" id="IPR025331">
    <property type="entry name" value="TNT"/>
</dbReference>
<dbReference type="Proteomes" id="UP001144256">
    <property type="component" value="Unassembled WGS sequence"/>
</dbReference>
<feature type="domain" description="TNT" evidence="1">
    <location>
        <begin position="134"/>
        <end position="184"/>
    </location>
</feature>